<protein>
    <submittedName>
        <fullName evidence="1">Uncharacterized protein</fullName>
    </submittedName>
</protein>
<organism evidence="1 2">
    <name type="scientific">Plakobranchus ocellatus</name>
    <dbReference type="NCBI Taxonomy" id="259542"/>
    <lineage>
        <taxon>Eukaryota</taxon>
        <taxon>Metazoa</taxon>
        <taxon>Spiralia</taxon>
        <taxon>Lophotrochozoa</taxon>
        <taxon>Mollusca</taxon>
        <taxon>Gastropoda</taxon>
        <taxon>Heterobranchia</taxon>
        <taxon>Euthyneura</taxon>
        <taxon>Panpulmonata</taxon>
        <taxon>Sacoglossa</taxon>
        <taxon>Placobranchoidea</taxon>
        <taxon>Plakobranchidae</taxon>
        <taxon>Plakobranchus</taxon>
    </lineage>
</organism>
<gene>
    <name evidence="1" type="ORF">PoB_001009700</name>
</gene>
<keyword evidence="2" id="KW-1185">Reference proteome</keyword>
<dbReference type="Proteomes" id="UP000735302">
    <property type="component" value="Unassembled WGS sequence"/>
</dbReference>
<dbReference type="EMBL" id="BLXT01001203">
    <property type="protein sequence ID" value="GFN83591.1"/>
    <property type="molecule type" value="Genomic_DNA"/>
</dbReference>
<accession>A0AAV3YMG2</accession>
<evidence type="ECO:0000313" key="2">
    <source>
        <dbReference type="Proteomes" id="UP000735302"/>
    </source>
</evidence>
<comment type="caution">
    <text evidence="1">The sequence shown here is derived from an EMBL/GenBank/DDBJ whole genome shotgun (WGS) entry which is preliminary data.</text>
</comment>
<name>A0AAV3YMG2_9GAST</name>
<evidence type="ECO:0000313" key="1">
    <source>
        <dbReference type="EMBL" id="GFN83591.1"/>
    </source>
</evidence>
<sequence>MYGFDFALRMVYLGGTHEAFSLRQYGTGLTGITSEGTAGMFLPHGPWGQENVDFADPTNGVFVTNYFDSSNNQMVLEVKFLKMKERSLYGKIVPQWRSGHLVIGLPPVSHGGQRYSDIQLPGLSTMHTAVVRAFESRVRQNQ</sequence>
<reference evidence="1 2" key="1">
    <citation type="journal article" date="2021" name="Elife">
        <title>Chloroplast acquisition without the gene transfer in kleptoplastic sea slugs, Plakobranchus ocellatus.</title>
        <authorList>
            <person name="Maeda T."/>
            <person name="Takahashi S."/>
            <person name="Yoshida T."/>
            <person name="Shimamura S."/>
            <person name="Takaki Y."/>
            <person name="Nagai Y."/>
            <person name="Toyoda A."/>
            <person name="Suzuki Y."/>
            <person name="Arimoto A."/>
            <person name="Ishii H."/>
            <person name="Satoh N."/>
            <person name="Nishiyama T."/>
            <person name="Hasebe M."/>
            <person name="Maruyama T."/>
            <person name="Minagawa J."/>
            <person name="Obokata J."/>
            <person name="Shigenobu S."/>
        </authorList>
    </citation>
    <scope>NUCLEOTIDE SEQUENCE [LARGE SCALE GENOMIC DNA]</scope>
</reference>
<dbReference type="AlphaFoldDB" id="A0AAV3YMG2"/>
<proteinExistence type="predicted"/>